<sequence>MTSTTTRRILATAAAVITAGGALLAGHAATANPGGGYVAFGDSFVANPGATDQANGTGSIGANGCPVSTTNVGHNVAQRLNLELRDYSCNGTVAYVPTTPKQLSGYVEQAIQNGDVNHGTKLITVAVGANDAMQAFWAPNEAQNDMYHKAVTGAINRLKEHAPNAQVIVIGMPEISSRDGEHYMCPANVFGNAPRVPAAPVRTFEDNLQARQIAVAEATGSTFVNMKDVSNVDAAMCAPDGQRHVSAFLDSDTANYNMPNHLTHEGSRVVAGEVANAYRG</sequence>
<keyword evidence="1" id="KW-0732">Signal</keyword>
<dbReference type="EMBL" id="JBHRZN010000002">
    <property type="protein sequence ID" value="MFC3850157.1"/>
    <property type="molecule type" value="Genomic_DNA"/>
</dbReference>
<evidence type="ECO:0000259" key="2">
    <source>
        <dbReference type="Pfam" id="PF13472"/>
    </source>
</evidence>
<gene>
    <name evidence="3" type="ORF">ACFORJ_08255</name>
</gene>
<dbReference type="Pfam" id="PF13472">
    <property type="entry name" value="Lipase_GDSL_2"/>
    <property type="match status" value="1"/>
</dbReference>
<dbReference type="InterPro" id="IPR013830">
    <property type="entry name" value="SGNH_hydro"/>
</dbReference>
<reference evidence="4" key="1">
    <citation type="journal article" date="2019" name="Int. J. Syst. Evol. Microbiol.">
        <title>The Global Catalogue of Microorganisms (GCM) 10K type strain sequencing project: providing services to taxonomists for standard genome sequencing and annotation.</title>
        <authorList>
            <consortium name="The Broad Institute Genomics Platform"/>
            <consortium name="The Broad Institute Genome Sequencing Center for Infectious Disease"/>
            <person name="Wu L."/>
            <person name="Ma J."/>
        </authorList>
    </citation>
    <scope>NUCLEOTIDE SEQUENCE [LARGE SCALE GENOMIC DNA]</scope>
    <source>
        <strain evidence="4">CCUG 53252</strain>
    </source>
</reference>
<feature type="domain" description="SGNH hydrolase-type esterase" evidence="2">
    <location>
        <begin position="39"/>
        <end position="268"/>
    </location>
</feature>
<dbReference type="Gene3D" id="3.40.50.1110">
    <property type="entry name" value="SGNH hydrolase"/>
    <property type="match status" value="1"/>
</dbReference>
<evidence type="ECO:0000313" key="3">
    <source>
        <dbReference type="EMBL" id="MFC3850157.1"/>
    </source>
</evidence>
<accession>A0ABV7ZRU4</accession>
<dbReference type="RefSeq" id="WP_048741264.1">
    <property type="nucleotide sequence ID" value="NZ_CP047211.1"/>
</dbReference>
<dbReference type="Proteomes" id="UP001595751">
    <property type="component" value="Unassembled WGS sequence"/>
</dbReference>
<feature type="chain" id="PRO_5045927067" evidence="1">
    <location>
        <begin position="25"/>
        <end position="280"/>
    </location>
</feature>
<dbReference type="SUPFAM" id="SSF52266">
    <property type="entry name" value="SGNH hydrolase"/>
    <property type="match status" value="1"/>
</dbReference>
<feature type="signal peptide" evidence="1">
    <location>
        <begin position="1"/>
        <end position="24"/>
    </location>
</feature>
<protein>
    <submittedName>
        <fullName evidence="3">GDSL-type esterase/lipase family protein</fullName>
    </submittedName>
</protein>
<name>A0ABV7ZRU4_9CORY</name>
<evidence type="ECO:0000313" key="4">
    <source>
        <dbReference type="Proteomes" id="UP001595751"/>
    </source>
</evidence>
<comment type="caution">
    <text evidence="3">The sequence shown here is derived from an EMBL/GenBank/DDBJ whole genome shotgun (WGS) entry which is preliminary data.</text>
</comment>
<keyword evidence="4" id="KW-1185">Reference proteome</keyword>
<evidence type="ECO:0000256" key="1">
    <source>
        <dbReference type="SAM" id="SignalP"/>
    </source>
</evidence>
<dbReference type="InterPro" id="IPR036514">
    <property type="entry name" value="SGNH_hydro_sf"/>
</dbReference>
<organism evidence="3 4">
    <name type="scientific">Corynebacterium hansenii</name>
    <dbReference type="NCBI Taxonomy" id="394964"/>
    <lineage>
        <taxon>Bacteria</taxon>
        <taxon>Bacillati</taxon>
        <taxon>Actinomycetota</taxon>
        <taxon>Actinomycetes</taxon>
        <taxon>Mycobacteriales</taxon>
        <taxon>Corynebacteriaceae</taxon>
        <taxon>Corynebacterium</taxon>
    </lineage>
</organism>
<proteinExistence type="predicted"/>